<dbReference type="SUPFAM" id="SSF51011">
    <property type="entry name" value="Glycosyl hydrolase domain"/>
    <property type="match status" value="1"/>
</dbReference>
<dbReference type="Pfam" id="PF22848">
    <property type="entry name" value="ASD1_dom"/>
    <property type="match status" value="1"/>
</dbReference>
<dbReference type="RefSeq" id="WP_042213415.1">
    <property type="nucleotide sequence ID" value="NZ_BBLU01000003.1"/>
</dbReference>
<dbReference type="STRING" id="1043493.SAMN05421637_0799"/>
<dbReference type="OrthoDB" id="9758333at2"/>
<dbReference type="EMBL" id="FNZI01000002">
    <property type="protein sequence ID" value="SEJ10781.1"/>
    <property type="molecule type" value="Genomic_DNA"/>
</dbReference>
<proteinExistence type="inferred from homology"/>
<comment type="subunit">
    <text evidence="3">Homohexamer; trimer of dimers.</text>
</comment>
<dbReference type="Proteomes" id="UP000183315">
    <property type="component" value="Unassembled WGS sequence"/>
</dbReference>
<feature type="domain" description="Alpha-L-arabinofuranosidase C-terminal" evidence="8">
    <location>
        <begin position="289"/>
        <end position="490"/>
    </location>
</feature>
<organism evidence="9 10">
    <name type="scientific">Demequina mangrovi</name>
    <dbReference type="NCBI Taxonomy" id="1043493"/>
    <lineage>
        <taxon>Bacteria</taxon>
        <taxon>Bacillati</taxon>
        <taxon>Actinomycetota</taxon>
        <taxon>Actinomycetes</taxon>
        <taxon>Micrococcales</taxon>
        <taxon>Demequinaceae</taxon>
        <taxon>Demequina</taxon>
    </lineage>
</organism>
<gene>
    <name evidence="9" type="ORF">SAMN05421637_0799</name>
</gene>
<dbReference type="eggNOG" id="COG3534">
    <property type="taxonomic scope" value="Bacteria"/>
</dbReference>
<evidence type="ECO:0000256" key="6">
    <source>
        <dbReference type="ARBA" id="ARBA00023277"/>
    </source>
</evidence>
<dbReference type="PANTHER" id="PTHR43576">
    <property type="entry name" value="ALPHA-L-ARABINOFURANOSIDASE C-RELATED"/>
    <property type="match status" value="1"/>
</dbReference>
<dbReference type="InterPro" id="IPR055235">
    <property type="entry name" value="ASD1_cat"/>
</dbReference>
<dbReference type="EC" id="3.2.1.55" evidence="4"/>
<reference evidence="10" key="1">
    <citation type="submission" date="2016-10" db="EMBL/GenBank/DDBJ databases">
        <authorList>
            <person name="Varghese N."/>
        </authorList>
    </citation>
    <scope>NUCLEOTIDE SEQUENCE [LARGE SCALE GENOMIC DNA]</scope>
    <source>
        <strain evidence="10">DSM 24868</strain>
    </source>
</reference>
<sequence>MTTITLHPDFRVAPVDRRVFGSFVEHLGRCVYTGVYEPGHETADEHGFRRDVADLTKELGVTMLRYPGGNFVSNYTWEDAVGPVEDRKPFLDLAWRTVEPNLVGTDEFLQYCEREGIEPMMAVNLGTRGIDAAIGLLEYCNGEAGTKWADMRIANGRVEPYGVKLWCLGNEMDGPWQIGHKDAHEYGKLAAATGRAMRQVDPSIELVACGSSSMMMDTFGEWERTVLSYCYDVVDHISMHAYYEEMDGDRGSFLASGTAMSTFIERVVASADAIGAQKRSDKRISISFDEWNVWYLFSRFEGETNLPVQRDAPRIIEDVYSALDAVVVGDLIISLLSHSDRVAVGCLAQLVNVIAPIMTEPDGPAWRQTTFHPFATAARLAQGDALQVKVDAATMATAKHGDVPTVTAAATVDPETGALALFVTNRTSEEQVVTLRHPGATARIDGGSAVLADHEGPREGKDAAESYGMVDALPATHEDGTITLRLAPESWTAFHGTLES</sequence>
<evidence type="ECO:0000313" key="9">
    <source>
        <dbReference type="EMBL" id="SEJ10781.1"/>
    </source>
</evidence>
<name>A0A1H6W1E9_9MICO</name>
<dbReference type="GO" id="GO:0000272">
    <property type="term" value="P:polysaccharide catabolic process"/>
    <property type="evidence" value="ECO:0007669"/>
    <property type="project" value="TreeGrafter"/>
</dbReference>
<keyword evidence="6" id="KW-0119">Carbohydrate metabolism</keyword>
<dbReference type="Gene3D" id="3.20.20.80">
    <property type="entry name" value="Glycosidases"/>
    <property type="match status" value="1"/>
</dbReference>
<comment type="catalytic activity">
    <reaction evidence="1">
        <text>Hydrolysis of terminal non-reducing alpha-L-arabinofuranoside residues in alpha-L-arabinosides.</text>
        <dbReference type="EC" id="3.2.1.55"/>
    </reaction>
</comment>
<accession>A0A1H6W1E9</accession>
<evidence type="ECO:0000313" key="10">
    <source>
        <dbReference type="Proteomes" id="UP000183315"/>
    </source>
</evidence>
<evidence type="ECO:0000259" key="8">
    <source>
        <dbReference type="SMART" id="SM00813"/>
    </source>
</evidence>
<dbReference type="Gene3D" id="2.60.40.1180">
    <property type="entry name" value="Golgi alpha-mannosidase II"/>
    <property type="match status" value="1"/>
</dbReference>
<dbReference type="SUPFAM" id="SSF51445">
    <property type="entry name" value="(Trans)glycosidases"/>
    <property type="match status" value="1"/>
</dbReference>
<dbReference type="InterPro" id="IPR013780">
    <property type="entry name" value="Glyco_hydro_b"/>
</dbReference>
<keyword evidence="10" id="KW-1185">Reference proteome</keyword>
<keyword evidence="7" id="KW-0326">Glycosidase</keyword>
<dbReference type="SMART" id="SM00813">
    <property type="entry name" value="Alpha-L-AF_C"/>
    <property type="match status" value="1"/>
</dbReference>
<dbReference type="InterPro" id="IPR017853">
    <property type="entry name" value="GH"/>
</dbReference>
<keyword evidence="5" id="KW-0378">Hydrolase</keyword>
<evidence type="ECO:0000256" key="5">
    <source>
        <dbReference type="ARBA" id="ARBA00022801"/>
    </source>
</evidence>
<dbReference type="AlphaFoldDB" id="A0A1H6W1E9"/>
<protein>
    <recommendedName>
        <fullName evidence="4">non-reducing end alpha-L-arabinofuranosidase</fullName>
        <ecNumber evidence="4">3.2.1.55</ecNumber>
    </recommendedName>
</protein>
<evidence type="ECO:0000256" key="1">
    <source>
        <dbReference type="ARBA" id="ARBA00001462"/>
    </source>
</evidence>
<dbReference type="GO" id="GO:0046556">
    <property type="term" value="F:alpha-L-arabinofuranosidase activity"/>
    <property type="evidence" value="ECO:0007669"/>
    <property type="project" value="UniProtKB-EC"/>
</dbReference>
<dbReference type="InterPro" id="IPR010720">
    <property type="entry name" value="Alpha-L-AF_C"/>
</dbReference>
<dbReference type="GO" id="GO:0046373">
    <property type="term" value="P:L-arabinose metabolic process"/>
    <property type="evidence" value="ECO:0007669"/>
    <property type="project" value="InterPro"/>
</dbReference>
<evidence type="ECO:0000256" key="7">
    <source>
        <dbReference type="ARBA" id="ARBA00023295"/>
    </source>
</evidence>
<dbReference type="Pfam" id="PF06964">
    <property type="entry name" value="Alpha-L-AF_C"/>
    <property type="match status" value="1"/>
</dbReference>
<evidence type="ECO:0000256" key="3">
    <source>
        <dbReference type="ARBA" id="ARBA00011165"/>
    </source>
</evidence>
<dbReference type="PANTHER" id="PTHR43576:SF3">
    <property type="entry name" value="ALPHA-L-ARABINOFURANOSIDASE C"/>
    <property type="match status" value="1"/>
</dbReference>
<comment type="similarity">
    <text evidence="2">Belongs to the glycosyl hydrolase 51 family.</text>
</comment>
<evidence type="ECO:0000256" key="4">
    <source>
        <dbReference type="ARBA" id="ARBA00012670"/>
    </source>
</evidence>
<evidence type="ECO:0000256" key="2">
    <source>
        <dbReference type="ARBA" id="ARBA00007186"/>
    </source>
</evidence>